<accession>A0A2Z3GZX5</accession>
<protein>
    <submittedName>
        <fullName evidence="1">Uncharacterized protein</fullName>
    </submittedName>
</protein>
<evidence type="ECO:0000313" key="2">
    <source>
        <dbReference type="Proteomes" id="UP000245802"/>
    </source>
</evidence>
<name>A0A2Z3GZX5_9BACT</name>
<dbReference type="RefSeq" id="WP_010033408.1">
    <property type="nucleotide sequence ID" value="NZ_CP025958.1"/>
</dbReference>
<evidence type="ECO:0000313" key="1">
    <source>
        <dbReference type="EMBL" id="AWM37047.1"/>
    </source>
</evidence>
<proteinExistence type="predicted"/>
<keyword evidence="2" id="KW-1185">Reference proteome</keyword>
<dbReference type="Proteomes" id="UP000245802">
    <property type="component" value="Chromosome"/>
</dbReference>
<organism evidence="1 2">
    <name type="scientific">Gemmata obscuriglobus</name>
    <dbReference type="NCBI Taxonomy" id="114"/>
    <lineage>
        <taxon>Bacteria</taxon>
        <taxon>Pseudomonadati</taxon>
        <taxon>Planctomycetota</taxon>
        <taxon>Planctomycetia</taxon>
        <taxon>Gemmatales</taxon>
        <taxon>Gemmataceae</taxon>
        <taxon>Gemmata</taxon>
    </lineage>
</organism>
<dbReference type="EMBL" id="CP025958">
    <property type="protein sequence ID" value="AWM37047.1"/>
    <property type="molecule type" value="Genomic_DNA"/>
</dbReference>
<sequence>MTISPPLTYCQLITEANRLALRIRRLHEALEADPLLEGPNGEDSEFDQMELVGLEQQLYGIGSVLELLGHTPNAFVNPEAMDALRGVVRKAAGLEQEPWAAVILDRVEPAPQFNEVIAK</sequence>
<dbReference type="KEGG" id="gog:C1280_08445"/>
<gene>
    <name evidence="1" type="ORF">C1280_08445</name>
</gene>
<reference evidence="1 2" key="1">
    <citation type="submission" date="2018-01" db="EMBL/GenBank/DDBJ databases">
        <title>G. obscuriglobus.</title>
        <authorList>
            <person name="Franke J."/>
            <person name="Blomberg W."/>
            <person name="Selmecki A."/>
        </authorList>
    </citation>
    <scope>NUCLEOTIDE SEQUENCE [LARGE SCALE GENOMIC DNA]</scope>
    <source>
        <strain evidence="1 2">DSM 5831</strain>
    </source>
</reference>
<dbReference type="AlphaFoldDB" id="A0A2Z3GZX5"/>